<keyword evidence="3" id="KW-1185">Reference proteome</keyword>
<dbReference type="GO" id="GO:0008757">
    <property type="term" value="F:S-adenosylmethionine-dependent methyltransferase activity"/>
    <property type="evidence" value="ECO:0007669"/>
    <property type="project" value="InterPro"/>
</dbReference>
<dbReference type="OrthoDB" id="2019266at2759"/>
<dbReference type="SUPFAM" id="SSF53335">
    <property type="entry name" value="S-adenosyl-L-methionine-dependent methyltransferases"/>
    <property type="match status" value="1"/>
</dbReference>
<protein>
    <submittedName>
        <fullName evidence="2">Williams-Beuren syndrome chromosomal region 27 protein</fullName>
    </submittedName>
</protein>
<dbReference type="EMBL" id="NEDP02005571">
    <property type="protein sequence ID" value="OWF38184.1"/>
    <property type="molecule type" value="Genomic_DNA"/>
</dbReference>
<evidence type="ECO:0000313" key="3">
    <source>
        <dbReference type="Proteomes" id="UP000242188"/>
    </source>
</evidence>
<organism evidence="2 3">
    <name type="scientific">Mizuhopecten yessoensis</name>
    <name type="common">Japanese scallop</name>
    <name type="synonym">Patinopecten yessoensis</name>
    <dbReference type="NCBI Taxonomy" id="6573"/>
    <lineage>
        <taxon>Eukaryota</taxon>
        <taxon>Metazoa</taxon>
        <taxon>Spiralia</taxon>
        <taxon>Lophotrochozoa</taxon>
        <taxon>Mollusca</taxon>
        <taxon>Bivalvia</taxon>
        <taxon>Autobranchia</taxon>
        <taxon>Pteriomorphia</taxon>
        <taxon>Pectinida</taxon>
        <taxon>Pectinoidea</taxon>
        <taxon>Pectinidae</taxon>
        <taxon>Mizuhopecten</taxon>
    </lineage>
</organism>
<feature type="domain" description="Methyltransferase type 11" evidence="1">
    <location>
        <begin position="19"/>
        <end position="98"/>
    </location>
</feature>
<proteinExistence type="predicted"/>
<evidence type="ECO:0000259" key="1">
    <source>
        <dbReference type="Pfam" id="PF08241"/>
    </source>
</evidence>
<dbReference type="AlphaFoldDB" id="A0A210PP08"/>
<evidence type="ECO:0000313" key="2">
    <source>
        <dbReference type="EMBL" id="OWF38184.1"/>
    </source>
</evidence>
<dbReference type="Proteomes" id="UP000242188">
    <property type="component" value="Unassembled WGS sequence"/>
</dbReference>
<reference evidence="2 3" key="1">
    <citation type="journal article" date="2017" name="Nat. Ecol. Evol.">
        <title>Scallop genome provides insights into evolution of bilaterian karyotype and development.</title>
        <authorList>
            <person name="Wang S."/>
            <person name="Zhang J."/>
            <person name="Jiao W."/>
            <person name="Li J."/>
            <person name="Xun X."/>
            <person name="Sun Y."/>
            <person name="Guo X."/>
            <person name="Huan P."/>
            <person name="Dong B."/>
            <person name="Zhang L."/>
            <person name="Hu X."/>
            <person name="Sun X."/>
            <person name="Wang J."/>
            <person name="Zhao C."/>
            <person name="Wang Y."/>
            <person name="Wang D."/>
            <person name="Huang X."/>
            <person name="Wang R."/>
            <person name="Lv J."/>
            <person name="Li Y."/>
            <person name="Zhang Z."/>
            <person name="Liu B."/>
            <person name="Lu W."/>
            <person name="Hui Y."/>
            <person name="Liang J."/>
            <person name="Zhou Z."/>
            <person name="Hou R."/>
            <person name="Li X."/>
            <person name="Liu Y."/>
            <person name="Li H."/>
            <person name="Ning X."/>
            <person name="Lin Y."/>
            <person name="Zhao L."/>
            <person name="Xing Q."/>
            <person name="Dou J."/>
            <person name="Li Y."/>
            <person name="Mao J."/>
            <person name="Guo H."/>
            <person name="Dou H."/>
            <person name="Li T."/>
            <person name="Mu C."/>
            <person name="Jiang W."/>
            <person name="Fu Q."/>
            <person name="Fu X."/>
            <person name="Miao Y."/>
            <person name="Liu J."/>
            <person name="Yu Q."/>
            <person name="Li R."/>
            <person name="Liao H."/>
            <person name="Li X."/>
            <person name="Kong Y."/>
            <person name="Jiang Z."/>
            <person name="Chourrout D."/>
            <person name="Li R."/>
            <person name="Bao Z."/>
        </authorList>
    </citation>
    <scope>NUCLEOTIDE SEQUENCE [LARGE SCALE GENOMIC DNA]</scope>
    <source>
        <strain evidence="2 3">PY_sf001</strain>
    </source>
</reference>
<accession>A0A210PP08</accession>
<dbReference type="Pfam" id="PF08241">
    <property type="entry name" value="Methyltransf_11"/>
    <property type="match status" value="1"/>
</dbReference>
<dbReference type="InterPro" id="IPR029063">
    <property type="entry name" value="SAM-dependent_MTases_sf"/>
</dbReference>
<dbReference type="STRING" id="6573.A0A210PP08"/>
<dbReference type="Gene3D" id="3.40.50.150">
    <property type="entry name" value="Vaccinia Virus protein VP39"/>
    <property type="match status" value="1"/>
</dbReference>
<comment type="caution">
    <text evidence="2">The sequence shown here is derived from an EMBL/GenBank/DDBJ whole genome shotgun (WGS) entry which is preliminary data.</text>
</comment>
<dbReference type="InterPro" id="IPR013216">
    <property type="entry name" value="Methyltransf_11"/>
</dbReference>
<sequence>MSRSSCSWIHAVIYSICLTKLGFRVMDALEPSVGMLQLAAKEELYRTSYNIGISAEPLPLPSDKYDPITICGWHGNTSSLADALPEMIRVVKPGGYICVVIRMDFVKDGDDYKDTYLRQCVKLAADDKWEQKQFTRFPSLITDVEGVKMMFKVC</sequence>
<gene>
    <name evidence="2" type="ORF">KP79_PYT19396</name>
</gene>
<name>A0A210PP08_MIZYE</name>